<evidence type="ECO:0000313" key="1">
    <source>
        <dbReference type="EMBL" id="KKF28302.1"/>
    </source>
</evidence>
<name>A0A0F8B8R9_LARCR</name>
<dbReference type="PANTHER" id="PTHR46670">
    <property type="entry name" value="ENDO/EXONUCLEASE/PHOSPHATASE DOMAIN-CONTAINING PROTEIN"/>
    <property type="match status" value="1"/>
</dbReference>
<dbReference type="PANTHER" id="PTHR46670:SF3">
    <property type="entry name" value="ENDONUCLEASE_EXONUCLEASE_PHOSPHATASE DOMAIN-CONTAINING PROTEIN"/>
    <property type="match status" value="1"/>
</dbReference>
<gene>
    <name evidence="1" type="ORF">EH28_05732</name>
</gene>
<protein>
    <submittedName>
        <fullName evidence="1">Uncharacterized protein</fullName>
    </submittedName>
</protein>
<dbReference type="EMBL" id="KQ041323">
    <property type="protein sequence ID" value="KKF28302.1"/>
    <property type="molecule type" value="Genomic_DNA"/>
</dbReference>
<reference evidence="1" key="1">
    <citation type="journal article" date="2015" name="PLoS Genet.">
        <title>Genome Sequencing of the Perciform Fish Larimichthys crocea Provides Insights into Molecular and Genetic Mechanisms of Stress Adaptation.</title>
        <authorList>
            <person name="Ao J."/>
            <person name="Mu Y."/>
            <person name="Xiang L.X."/>
            <person name="Fan D."/>
            <person name="Feng M."/>
            <person name="Zhang S."/>
            <person name="Shi Q."/>
            <person name="Zhu L.Y."/>
            <person name="Li T."/>
            <person name="Ding Y."/>
            <person name="Nie L."/>
            <person name="Li Q."/>
            <person name="Dong W.R."/>
            <person name="Jiang L."/>
            <person name="Sun B."/>
            <person name="Zhang X."/>
            <person name="Li M."/>
            <person name="Zhang H.Q."/>
            <person name="Xie S."/>
            <person name="Zhu Y."/>
            <person name="Jiang X."/>
            <person name="Wang X."/>
            <person name="Mu P."/>
            <person name="Chen W."/>
            <person name="Yue Z."/>
            <person name="Wang Z."/>
            <person name="Wang J."/>
            <person name="Shao J.Z."/>
            <person name="Chen X."/>
        </authorList>
    </citation>
    <scope>NUCLEOTIDE SEQUENCE [LARGE SCALE GENOMIC DNA]</scope>
    <source>
        <strain evidence="1">SSNF</strain>
        <tissue evidence="1">Blood</tissue>
    </source>
</reference>
<organism evidence="1">
    <name type="scientific">Larimichthys crocea</name>
    <name type="common">Large yellow croaker</name>
    <name type="synonym">Pseudosciaena crocea</name>
    <dbReference type="NCBI Taxonomy" id="215358"/>
    <lineage>
        <taxon>Eukaryota</taxon>
        <taxon>Metazoa</taxon>
        <taxon>Chordata</taxon>
        <taxon>Craniata</taxon>
        <taxon>Vertebrata</taxon>
        <taxon>Euteleostomi</taxon>
        <taxon>Actinopterygii</taxon>
        <taxon>Neopterygii</taxon>
        <taxon>Teleostei</taxon>
        <taxon>Neoteleostei</taxon>
        <taxon>Acanthomorphata</taxon>
        <taxon>Eupercaria</taxon>
        <taxon>Sciaenidae</taxon>
        <taxon>Larimichthys</taxon>
    </lineage>
</organism>
<dbReference type="AlphaFoldDB" id="A0A0F8B8R9"/>
<proteinExistence type="predicted"/>
<sequence length="341" mass="37334">MDIDIPIPTAKDKQTISFRNLKSISPSALSASLTSKISASPPPLTDNPSDLTKYYNETLSSCLNQLAPIKTKTVSFTHSAPWYTPELHKMKSRKRQLERLHKKTGLTVHLQAYTDYLQQYKDALNTARSTYYSHLIHSGSTNPKVLFSMVNKLLKPSNNTSNSFTTDKCNSFLSFFQTKKITIYNDLSSSPAPTACTPSPAAPLLTSQSLSQFTPMSPGELPKVMKGMKTSTCVLDPIPSHLIKDSLPAISTLITQIINSSLRSGLVPAHSNWLLSPLSSKNLDSTLTSCRTSGPSPISPFCLKYWSVLSPLNSKPTSAQMTCANHFNLVPVLNTAPKQPS</sequence>
<accession>A0A0F8B8R9</accession>